<dbReference type="InterPro" id="IPR003170">
    <property type="entry name" value="MurB"/>
</dbReference>
<dbReference type="GO" id="GO:0005829">
    <property type="term" value="C:cytosol"/>
    <property type="evidence" value="ECO:0007669"/>
    <property type="project" value="TreeGrafter"/>
</dbReference>
<keyword evidence="13 16" id="KW-0131">Cell cycle</keyword>
<comment type="catalytic activity">
    <reaction evidence="15 16">
        <text>UDP-N-acetyl-alpha-D-muramate + NADP(+) = UDP-N-acetyl-3-O-(1-carboxyvinyl)-alpha-D-glucosamine + NADPH + H(+)</text>
        <dbReference type="Rhea" id="RHEA:12248"/>
        <dbReference type="ChEBI" id="CHEBI:15378"/>
        <dbReference type="ChEBI" id="CHEBI:57783"/>
        <dbReference type="ChEBI" id="CHEBI:58349"/>
        <dbReference type="ChEBI" id="CHEBI:68483"/>
        <dbReference type="ChEBI" id="CHEBI:70757"/>
        <dbReference type="EC" id="1.3.1.98"/>
    </reaction>
</comment>
<dbReference type="GO" id="GO:0009252">
    <property type="term" value="P:peptidoglycan biosynthetic process"/>
    <property type="evidence" value="ECO:0007669"/>
    <property type="project" value="UniProtKB-UniRule"/>
</dbReference>
<dbReference type="PANTHER" id="PTHR21071:SF4">
    <property type="entry name" value="UDP-N-ACETYLENOLPYRUVOYLGLUCOSAMINE REDUCTASE"/>
    <property type="match status" value="1"/>
</dbReference>
<dbReference type="Pfam" id="PF02873">
    <property type="entry name" value="MurB_C"/>
    <property type="match status" value="1"/>
</dbReference>
<dbReference type="GO" id="GO:0008360">
    <property type="term" value="P:regulation of cell shape"/>
    <property type="evidence" value="ECO:0007669"/>
    <property type="project" value="UniProtKB-KW"/>
</dbReference>
<evidence type="ECO:0000256" key="4">
    <source>
        <dbReference type="ARBA" id="ARBA00004752"/>
    </source>
</evidence>
<dbReference type="Proteomes" id="UP000252355">
    <property type="component" value="Unassembled WGS sequence"/>
</dbReference>
<evidence type="ECO:0000256" key="2">
    <source>
        <dbReference type="ARBA" id="ARBA00003921"/>
    </source>
</evidence>
<dbReference type="SUPFAM" id="SSF56194">
    <property type="entry name" value="Uridine diphospho-N-Acetylenolpyruvylglucosamine reductase, MurB, C-terminal domain"/>
    <property type="match status" value="1"/>
</dbReference>
<evidence type="ECO:0000256" key="1">
    <source>
        <dbReference type="ARBA" id="ARBA00001974"/>
    </source>
</evidence>
<dbReference type="GO" id="GO:0071555">
    <property type="term" value="P:cell wall organization"/>
    <property type="evidence" value="ECO:0007669"/>
    <property type="project" value="UniProtKB-KW"/>
</dbReference>
<dbReference type="SUPFAM" id="SSF56176">
    <property type="entry name" value="FAD-binding/transporter-associated domain-like"/>
    <property type="match status" value="1"/>
</dbReference>
<dbReference type="NCBIfam" id="TIGR00179">
    <property type="entry name" value="murB"/>
    <property type="match status" value="1"/>
</dbReference>
<dbReference type="EC" id="1.3.1.98" evidence="16"/>
<gene>
    <name evidence="16" type="primary">murB</name>
    <name evidence="18" type="ORF">OZSIB_3211</name>
</gene>
<dbReference type="Gene3D" id="3.90.78.10">
    <property type="entry name" value="UDP-N-acetylenolpyruvoylglucosamine reductase, C-terminal domain"/>
    <property type="match status" value="1"/>
</dbReference>
<organism evidence="18 19">
    <name type="scientific">Candidatus Ozemobacter sibiricus</name>
    <dbReference type="NCBI Taxonomy" id="2268124"/>
    <lineage>
        <taxon>Bacteria</taxon>
        <taxon>Candidatus Ozemobacteria</taxon>
        <taxon>Candidatus Ozemobacterales</taxon>
        <taxon>Candidatus Ozemobacteraceae</taxon>
        <taxon>Candidatus Ozemobacter</taxon>
    </lineage>
</organism>
<comment type="subcellular location">
    <subcellularLocation>
        <location evidence="3 16">Cytoplasm</location>
    </subcellularLocation>
</comment>
<comment type="cofactor">
    <cofactor evidence="1 16">
        <name>FAD</name>
        <dbReference type="ChEBI" id="CHEBI:57692"/>
    </cofactor>
</comment>
<evidence type="ECO:0000256" key="5">
    <source>
        <dbReference type="ARBA" id="ARBA00022490"/>
    </source>
</evidence>
<comment type="function">
    <text evidence="2 16">Cell wall formation.</text>
</comment>
<evidence type="ECO:0000256" key="12">
    <source>
        <dbReference type="ARBA" id="ARBA00023002"/>
    </source>
</evidence>
<dbReference type="InterPro" id="IPR036318">
    <property type="entry name" value="FAD-bd_PCMH-like_sf"/>
</dbReference>
<evidence type="ECO:0000256" key="16">
    <source>
        <dbReference type="HAMAP-Rule" id="MF_00037"/>
    </source>
</evidence>
<evidence type="ECO:0000256" key="14">
    <source>
        <dbReference type="ARBA" id="ARBA00023316"/>
    </source>
</evidence>
<dbReference type="GO" id="GO:0008762">
    <property type="term" value="F:UDP-N-acetylmuramate dehydrogenase activity"/>
    <property type="evidence" value="ECO:0007669"/>
    <property type="project" value="UniProtKB-UniRule"/>
</dbReference>
<dbReference type="InterPro" id="IPR016167">
    <property type="entry name" value="FAD-bd_PCMH_sub1"/>
</dbReference>
<keyword evidence="7 16" id="KW-0285">Flavoprotein</keyword>
<keyword evidence="6 16" id="KW-0132">Cell division</keyword>
<keyword evidence="12 16" id="KW-0560">Oxidoreductase</keyword>
<evidence type="ECO:0000256" key="6">
    <source>
        <dbReference type="ARBA" id="ARBA00022618"/>
    </source>
</evidence>
<evidence type="ECO:0000313" key="18">
    <source>
        <dbReference type="EMBL" id="RCK80465.1"/>
    </source>
</evidence>
<keyword evidence="11 16" id="KW-0573">Peptidoglycan synthesis</keyword>
<feature type="active site" description="Proton donor" evidence="16">
    <location>
        <position position="230"/>
    </location>
</feature>
<evidence type="ECO:0000256" key="11">
    <source>
        <dbReference type="ARBA" id="ARBA00022984"/>
    </source>
</evidence>
<feature type="active site" evidence="16">
    <location>
        <position position="179"/>
    </location>
</feature>
<dbReference type="NCBIfam" id="NF010480">
    <property type="entry name" value="PRK13905.1"/>
    <property type="match status" value="1"/>
</dbReference>
<keyword evidence="14 16" id="KW-0961">Cell wall biogenesis/degradation</keyword>
<dbReference type="PANTHER" id="PTHR21071">
    <property type="entry name" value="UDP-N-ACETYLENOLPYRUVOYLGLUCOSAMINE REDUCTASE"/>
    <property type="match status" value="1"/>
</dbReference>
<dbReference type="HAMAP" id="MF_00037">
    <property type="entry name" value="MurB"/>
    <property type="match status" value="1"/>
</dbReference>
<feature type="domain" description="FAD-binding PCMH-type" evidence="17">
    <location>
        <begin position="32"/>
        <end position="200"/>
    </location>
</feature>
<name>A0A367ZQP6_9BACT</name>
<comment type="caution">
    <text evidence="18">The sequence shown here is derived from an EMBL/GenBank/DDBJ whole genome shotgun (WGS) entry which is preliminary data.</text>
</comment>
<dbReference type="Pfam" id="PF01565">
    <property type="entry name" value="FAD_binding_4"/>
    <property type="match status" value="1"/>
</dbReference>
<evidence type="ECO:0000256" key="8">
    <source>
        <dbReference type="ARBA" id="ARBA00022827"/>
    </source>
</evidence>
<dbReference type="GO" id="GO:0051301">
    <property type="term" value="P:cell division"/>
    <property type="evidence" value="ECO:0007669"/>
    <property type="project" value="UniProtKB-KW"/>
</dbReference>
<comment type="similarity">
    <text evidence="16">Belongs to the MurB family.</text>
</comment>
<dbReference type="InterPro" id="IPR006094">
    <property type="entry name" value="Oxid_FAD_bind_N"/>
</dbReference>
<evidence type="ECO:0000256" key="9">
    <source>
        <dbReference type="ARBA" id="ARBA00022857"/>
    </source>
</evidence>
<sequence length="313" mass="33469">MDLQEVSVMVDRNALKQRIRPSIPLREFTTFRLGGAAELFLEVETEAELAEAVAMAQAEGLPWFLLGGGSNLVVSDNGIGGLVIRNASRDPERFDPARGLLTISSGRKLGHLVELAAAHGLTGFEPMTGIPGTVGGAIYGNAGAYGRTISDLLVTATLLDPATGRIFEADASFFEFTYRSSRLKREPHVILNATFRTTPGDPVAIRAEMANILAQRQAKHPPLGVGSAGSFFKNLPPAPGETRRRPAGEVLEKAGAKEMSVGGAKVFHKHANFIVNYGEATAADVRTLAAKLKEKVFDLFGITLEEEVLYIGA</sequence>
<comment type="pathway">
    <text evidence="4 16">Cell wall biogenesis; peptidoglycan biosynthesis.</text>
</comment>
<evidence type="ECO:0000256" key="3">
    <source>
        <dbReference type="ARBA" id="ARBA00004496"/>
    </source>
</evidence>
<dbReference type="UniPathway" id="UPA00219"/>
<dbReference type="Gene3D" id="3.30.43.10">
    <property type="entry name" value="Uridine Diphospho-n-acetylenolpyruvylglucosamine Reductase, domain 2"/>
    <property type="match status" value="1"/>
</dbReference>
<proteinExistence type="inferred from homology"/>
<protein>
    <recommendedName>
        <fullName evidence="16">UDP-N-acetylenolpyruvoylglucosamine reductase</fullName>
        <ecNumber evidence="16">1.3.1.98</ecNumber>
    </recommendedName>
    <alternativeName>
        <fullName evidence="16">UDP-N-acetylmuramate dehydrogenase</fullName>
    </alternativeName>
</protein>
<dbReference type="InterPro" id="IPR016169">
    <property type="entry name" value="FAD-bd_PCMH_sub2"/>
</dbReference>
<dbReference type="InterPro" id="IPR016166">
    <property type="entry name" value="FAD-bd_PCMH"/>
</dbReference>
<accession>A0A367ZQP6</accession>
<evidence type="ECO:0000256" key="10">
    <source>
        <dbReference type="ARBA" id="ARBA00022960"/>
    </source>
</evidence>
<feature type="active site" evidence="16">
    <location>
        <position position="307"/>
    </location>
</feature>
<keyword evidence="8 16" id="KW-0274">FAD</keyword>
<evidence type="ECO:0000256" key="13">
    <source>
        <dbReference type="ARBA" id="ARBA00023306"/>
    </source>
</evidence>
<dbReference type="EMBL" id="QOQW01000006">
    <property type="protein sequence ID" value="RCK80465.1"/>
    <property type="molecule type" value="Genomic_DNA"/>
</dbReference>
<dbReference type="InterPro" id="IPR011601">
    <property type="entry name" value="MurB_C"/>
</dbReference>
<evidence type="ECO:0000313" key="19">
    <source>
        <dbReference type="Proteomes" id="UP000252355"/>
    </source>
</evidence>
<evidence type="ECO:0000256" key="7">
    <source>
        <dbReference type="ARBA" id="ARBA00022630"/>
    </source>
</evidence>
<reference evidence="18 19" key="1">
    <citation type="submission" date="2018-05" db="EMBL/GenBank/DDBJ databases">
        <title>A metagenomic window into the 2 km-deep terrestrial subsurface aquifer revealed taxonomically and functionally diverse microbial community comprising novel uncultured bacterial lineages.</title>
        <authorList>
            <person name="Kadnikov V.V."/>
            <person name="Mardanov A.V."/>
            <person name="Beletsky A.V."/>
            <person name="Banks D."/>
            <person name="Pimenov N.V."/>
            <person name="Frank Y.A."/>
            <person name="Karnachuk O.V."/>
            <person name="Ravin N.V."/>
        </authorList>
    </citation>
    <scope>NUCLEOTIDE SEQUENCE [LARGE SCALE GENOMIC DNA]</scope>
    <source>
        <strain evidence="18">BY5</strain>
    </source>
</reference>
<keyword evidence="10 16" id="KW-0133">Cell shape</keyword>
<evidence type="ECO:0000256" key="15">
    <source>
        <dbReference type="ARBA" id="ARBA00048914"/>
    </source>
</evidence>
<evidence type="ECO:0000259" key="17">
    <source>
        <dbReference type="PROSITE" id="PS51387"/>
    </source>
</evidence>
<dbReference type="GO" id="GO:0071949">
    <property type="term" value="F:FAD binding"/>
    <property type="evidence" value="ECO:0007669"/>
    <property type="project" value="InterPro"/>
</dbReference>
<dbReference type="InterPro" id="IPR036635">
    <property type="entry name" value="MurB_C_sf"/>
</dbReference>
<keyword evidence="5 16" id="KW-0963">Cytoplasm</keyword>
<dbReference type="AlphaFoldDB" id="A0A367ZQP6"/>
<dbReference type="Gene3D" id="3.30.465.10">
    <property type="match status" value="1"/>
</dbReference>
<keyword evidence="9 16" id="KW-0521">NADP</keyword>
<dbReference type="PROSITE" id="PS51387">
    <property type="entry name" value="FAD_PCMH"/>
    <property type="match status" value="1"/>
</dbReference>